<keyword evidence="3" id="KW-1185">Reference proteome</keyword>
<keyword evidence="1" id="KW-0812">Transmembrane</keyword>
<keyword evidence="1" id="KW-1133">Transmembrane helix</keyword>
<keyword evidence="1" id="KW-0472">Membrane</keyword>
<proteinExistence type="predicted"/>
<accession>A0A016QN62</accession>
<sequence>MGWLGALLLILAGYGWGARLSSRAESPVPLPAMLLLALGASVLGLSLVIRAFLEGQDGPLVTGAVGALAAAALAVFTSRE</sequence>
<dbReference type="PATRIC" id="fig|1476583.3.peg.2419"/>
<name>A0A016QN62_9DEIO</name>
<comment type="caution">
    <text evidence="2">The sequence shown here is derived from an EMBL/GenBank/DDBJ whole genome shotgun (WGS) entry which is preliminary data.</text>
</comment>
<protein>
    <submittedName>
        <fullName evidence="2">Uncharacterized protein</fullName>
    </submittedName>
</protein>
<reference evidence="2 3" key="1">
    <citation type="submission" date="2014-03" db="EMBL/GenBank/DDBJ databases">
        <title>Draft genome sequence of Deinococcus phoenicis 1P10ME.</title>
        <authorList>
            <person name="Stepanov V.G."/>
            <person name="Vaishampayan P."/>
            <person name="Venkateswaran K."/>
            <person name="Fox G.E."/>
        </authorList>
    </citation>
    <scope>NUCLEOTIDE SEQUENCE [LARGE SCALE GENOMIC DNA]</scope>
    <source>
        <strain evidence="2 3">1P10ME</strain>
    </source>
</reference>
<dbReference type="EMBL" id="JHAC01000036">
    <property type="protein sequence ID" value="EYB67545.1"/>
    <property type="molecule type" value="Genomic_DNA"/>
</dbReference>
<evidence type="ECO:0000256" key="1">
    <source>
        <dbReference type="SAM" id="Phobius"/>
    </source>
</evidence>
<organism evidence="2 3">
    <name type="scientific">Deinococcus phoenicis</name>
    <dbReference type="NCBI Taxonomy" id="1476583"/>
    <lineage>
        <taxon>Bacteria</taxon>
        <taxon>Thermotogati</taxon>
        <taxon>Deinococcota</taxon>
        <taxon>Deinococci</taxon>
        <taxon>Deinococcales</taxon>
        <taxon>Deinococcaceae</taxon>
        <taxon>Deinococcus</taxon>
    </lineage>
</organism>
<dbReference type="Proteomes" id="UP000020492">
    <property type="component" value="Unassembled WGS sequence"/>
</dbReference>
<dbReference type="AlphaFoldDB" id="A0A016QN62"/>
<feature type="transmembrane region" description="Helical" evidence="1">
    <location>
        <begin position="60"/>
        <end position="78"/>
    </location>
</feature>
<feature type="transmembrane region" description="Helical" evidence="1">
    <location>
        <begin position="33"/>
        <end position="53"/>
    </location>
</feature>
<evidence type="ECO:0000313" key="2">
    <source>
        <dbReference type="EMBL" id="EYB67545.1"/>
    </source>
</evidence>
<gene>
    <name evidence="2" type="ORF">DEIPH_ctg037orf0033</name>
</gene>
<evidence type="ECO:0000313" key="3">
    <source>
        <dbReference type="Proteomes" id="UP000020492"/>
    </source>
</evidence>